<dbReference type="Proteomes" id="UP000694888">
    <property type="component" value="Unplaced"/>
</dbReference>
<organism evidence="8 9">
    <name type="scientific">Aplysia californica</name>
    <name type="common">California sea hare</name>
    <dbReference type="NCBI Taxonomy" id="6500"/>
    <lineage>
        <taxon>Eukaryota</taxon>
        <taxon>Metazoa</taxon>
        <taxon>Spiralia</taxon>
        <taxon>Lophotrochozoa</taxon>
        <taxon>Mollusca</taxon>
        <taxon>Gastropoda</taxon>
        <taxon>Heterobranchia</taxon>
        <taxon>Euthyneura</taxon>
        <taxon>Tectipleura</taxon>
        <taxon>Aplysiida</taxon>
        <taxon>Aplysioidea</taxon>
        <taxon>Aplysiidae</taxon>
        <taxon>Aplysia</taxon>
    </lineage>
</organism>
<feature type="compositionally biased region" description="Low complexity" evidence="6">
    <location>
        <begin position="277"/>
        <end position="297"/>
    </location>
</feature>
<dbReference type="PANTHER" id="PTHR19818:SF166">
    <property type="entry name" value="C2H2-TYPE DOMAIN-CONTAINING PROTEIN"/>
    <property type="match status" value="1"/>
</dbReference>
<dbReference type="SUPFAM" id="SSF57667">
    <property type="entry name" value="beta-beta-alpha zinc fingers"/>
    <property type="match status" value="1"/>
</dbReference>
<feature type="region of interest" description="Disordered" evidence="6">
    <location>
        <begin position="232"/>
        <end position="256"/>
    </location>
</feature>
<feature type="compositionally biased region" description="Low complexity" evidence="6">
    <location>
        <begin position="235"/>
        <end position="256"/>
    </location>
</feature>
<keyword evidence="1" id="KW-0479">Metal-binding</keyword>
<dbReference type="SMART" id="SM00355">
    <property type="entry name" value="ZnF_C2H2"/>
    <property type="match status" value="2"/>
</dbReference>
<dbReference type="GeneID" id="101863268"/>
<dbReference type="InterPro" id="IPR050329">
    <property type="entry name" value="GLI_C2H2-zinc-finger"/>
</dbReference>
<evidence type="ECO:0000313" key="9">
    <source>
        <dbReference type="RefSeq" id="XP_005099028.1"/>
    </source>
</evidence>
<gene>
    <name evidence="9" type="primary">LOC101863268</name>
</gene>
<sequence length="408" mass="44709">MHPLDLSPSACALPLRTNDHTHFTMTNLTAKAKENSNKLQISTKRERDSGKRGRPRADLLTTLMIEGSSSKSKIRCDKCGRAFPREKSLQAHLRTHTGERPYNCDFPGCSKAFCQSGQLKTHQRLHTGERPFVCAEEGCSVRFTHSNRHCSEHPHAGLIRLDLDLAQVAKRHEEETNAEIKRWLNKYIQQCKDRMCPKAPSKESLQEGNMRKSPSPTLLSAAITTRSLSLPRIPSVPSLTSGGLPPSPTFSSIKSSRLSLESRADTYMTWSPPRQCSALSTGSSSSGVSSISSTSSVPPSPPLRPNSPALGNFIYSSQMVLQGNDSEELRPASPADGATYLGLSSPPSGDSSPAHVHSPPPQSYQILNSKPAPPKPESTSSIYYRVTPKNREKDRYISALALIELSQR</sequence>
<protein>
    <submittedName>
        <fullName evidence="9">Krueppel homolog 1</fullName>
    </submittedName>
</protein>
<keyword evidence="3 5" id="KW-0863">Zinc-finger</keyword>
<dbReference type="RefSeq" id="XP_005099028.1">
    <property type="nucleotide sequence ID" value="XM_005098971.3"/>
</dbReference>
<evidence type="ECO:0000256" key="5">
    <source>
        <dbReference type="PROSITE-ProRule" id="PRU00042"/>
    </source>
</evidence>
<dbReference type="InterPro" id="IPR013087">
    <property type="entry name" value="Znf_C2H2_type"/>
</dbReference>
<evidence type="ECO:0000256" key="6">
    <source>
        <dbReference type="SAM" id="MobiDB-lite"/>
    </source>
</evidence>
<proteinExistence type="predicted"/>
<evidence type="ECO:0000256" key="3">
    <source>
        <dbReference type="ARBA" id="ARBA00022771"/>
    </source>
</evidence>
<reference evidence="9" key="1">
    <citation type="submission" date="2025-08" db="UniProtKB">
        <authorList>
            <consortium name="RefSeq"/>
        </authorList>
    </citation>
    <scope>IDENTIFICATION</scope>
</reference>
<feature type="region of interest" description="Disordered" evidence="6">
    <location>
        <begin position="269"/>
        <end position="309"/>
    </location>
</feature>
<feature type="region of interest" description="Disordered" evidence="6">
    <location>
        <begin position="34"/>
        <end position="56"/>
    </location>
</feature>
<dbReference type="PROSITE" id="PS00028">
    <property type="entry name" value="ZINC_FINGER_C2H2_1"/>
    <property type="match status" value="2"/>
</dbReference>
<dbReference type="PROSITE" id="PS50157">
    <property type="entry name" value="ZINC_FINGER_C2H2_2"/>
    <property type="match status" value="2"/>
</dbReference>
<keyword evidence="4" id="KW-0862">Zinc</keyword>
<dbReference type="PANTHER" id="PTHR19818">
    <property type="entry name" value="ZINC FINGER PROTEIN ZIC AND GLI"/>
    <property type="match status" value="1"/>
</dbReference>
<feature type="compositionally biased region" description="Low complexity" evidence="6">
    <location>
        <begin position="341"/>
        <end position="353"/>
    </location>
</feature>
<dbReference type="Pfam" id="PF00096">
    <property type="entry name" value="zf-C2H2"/>
    <property type="match status" value="2"/>
</dbReference>
<dbReference type="Gene3D" id="3.30.160.60">
    <property type="entry name" value="Classic Zinc Finger"/>
    <property type="match status" value="2"/>
</dbReference>
<name>A0ABM0JQB1_APLCA</name>
<accession>A0ABM0JQB1</accession>
<evidence type="ECO:0000259" key="7">
    <source>
        <dbReference type="PROSITE" id="PS50157"/>
    </source>
</evidence>
<feature type="compositionally biased region" description="Basic and acidic residues" evidence="6">
    <location>
        <begin position="43"/>
        <end position="56"/>
    </location>
</feature>
<keyword evidence="8" id="KW-1185">Reference proteome</keyword>
<feature type="domain" description="C2H2-type" evidence="7">
    <location>
        <begin position="102"/>
        <end position="131"/>
    </location>
</feature>
<evidence type="ECO:0000256" key="2">
    <source>
        <dbReference type="ARBA" id="ARBA00022737"/>
    </source>
</evidence>
<dbReference type="InterPro" id="IPR036236">
    <property type="entry name" value="Znf_C2H2_sf"/>
</dbReference>
<feature type="domain" description="C2H2-type" evidence="7">
    <location>
        <begin position="74"/>
        <end position="101"/>
    </location>
</feature>
<feature type="region of interest" description="Disordered" evidence="6">
    <location>
        <begin position="324"/>
        <end position="386"/>
    </location>
</feature>
<evidence type="ECO:0000256" key="4">
    <source>
        <dbReference type="ARBA" id="ARBA00022833"/>
    </source>
</evidence>
<evidence type="ECO:0000256" key="1">
    <source>
        <dbReference type="ARBA" id="ARBA00022723"/>
    </source>
</evidence>
<keyword evidence="2" id="KW-0677">Repeat</keyword>
<evidence type="ECO:0000313" key="8">
    <source>
        <dbReference type="Proteomes" id="UP000694888"/>
    </source>
</evidence>